<keyword evidence="1" id="KW-0472">Membrane</keyword>
<dbReference type="Proteomes" id="UP000838308">
    <property type="component" value="Unassembled WGS sequence"/>
</dbReference>
<keyword evidence="1" id="KW-0812">Transmembrane</keyword>
<feature type="transmembrane region" description="Helical" evidence="1">
    <location>
        <begin position="12"/>
        <end position="32"/>
    </location>
</feature>
<sequence>MQEEHLKNLQPFKTAAFFGGGFGLIFLLFSLFASGYTIFLWLGIGITAASVVLFLFGTFLCLMEEYTISSKGKMKIAESSTKSYN</sequence>
<evidence type="ECO:0000256" key="1">
    <source>
        <dbReference type="SAM" id="Phobius"/>
    </source>
</evidence>
<keyword evidence="3" id="KW-1185">Reference proteome</keyword>
<proteinExistence type="predicted"/>
<comment type="caution">
    <text evidence="2">The sequence shown here is derived from an EMBL/GenBank/DDBJ whole genome shotgun (WGS) entry which is preliminary data.</text>
</comment>
<evidence type="ECO:0000313" key="3">
    <source>
        <dbReference type="Proteomes" id="UP000838308"/>
    </source>
</evidence>
<dbReference type="EMBL" id="CALBWS010000008">
    <property type="protein sequence ID" value="CAH2714525.1"/>
    <property type="molecule type" value="Genomic_DNA"/>
</dbReference>
<evidence type="ECO:0000313" key="2">
    <source>
        <dbReference type="EMBL" id="CAH2714525.1"/>
    </source>
</evidence>
<dbReference type="RefSeq" id="WP_248734850.1">
    <property type="nucleotide sequence ID" value="NZ_CALBWS010000008.1"/>
</dbReference>
<protein>
    <submittedName>
        <fullName evidence="2">Uncharacterized protein</fullName>
    </submittedName>
</protein>
<keyword evidence="1" id="KW-1133">Transmembrane helix</keyword>
<feature type="transmembrane region" description="Helical" evidence="1">
    <location>
        <begin position="38"/>
        <end position="63"/>
    </location>
</feature>
<accession>A0ABM9EPH4</accession>
<reference evidence="2" key="1">
    <citation type="submission" date="2022-04" db="EMBL/GenBank/DDBJ databases">
        <authorList>
            <person name="Criscuolo A."/>
        </authorList>
    </citation>
    <scope>NUCLEOTIDE SEQUENCE</scope>
    <source>
        <strain evidence="2">CIP111895</strain>
    </source>
</reference>
<gene>
    <name evidence="2" type="ORF">BACCIP111895_01697</name>
</gene>
<name>A0ABM9EPH4_9BACI</name>
<organism evidence="2 3">
    <name type="scientific">Neobacillus rhizosphaerae</name>
    <dbReference type="NCBI Taxonomy" id="2880965"/>
    <lineage>
        <taxon>Bacteria</taxon>
        <taxon>Bacillati</taxon>
        <taxon>Bacillota</taxon>
        <taxon>Bacilli</taxon>
        <taxon>Bacillales</taxon>
        <taxon>Bacillaceae</taxon>
        <taxon>Neobacillus</taxon>
    </lineage>
</organism>